<evidence type="ECO:0008006" key="3">
    <source>
        <dbReference type="Google" id="ProtNLM"/>
    </source>
</evidence>
<comment type="caution">
    <text evidence="1">The sequence shown here is derived from an EMBL/GenBank/DDBJ whole genome shotgun (WGS) entry which is preliminary data.</text>
</comment>
<dbReference type="EMBL" id="NKYE01000003">
    <property type="protein sequence ID" value="OZM73917.1"/>
    <property type="molecule type" value="Genomic_DNA"/>
</dbReference>
<dbReference type="AlphaFoldDB" id="A0A263D8P2"/>
<gene>
    <name evidence="1" type="ORF">CFN78_06395</name>
</gene>
<reference evidence="1 2" key="1">
    <citation type="submission" date="2017-07" db="EMBL/GenBank/DDBJ databases">
        <title>Amycolatopsis antarcticus sp. nov., isolated from the surface of an Antarcticus brown macroalga.</title>
        <authorList>
            <person name="Wang J."/>
            <person name="Leiva S."/>
            <person name="Huang J."/>
            <person name="Huang Y."/>
        </authorList>
    </citation>
    <scope>NUCLEOTIDE SEQUENCE [LARGE SCALE GENOMIC DNA]</scope>
    <source>
        <strain evidence="1 2">AU-G6</strain>
    </source>
</reference>
<dbReference type="PANTHER" id="PTHR34846">
    <property type="entry name" value="4-CARBOXYMUCONOLACTONE DECARBOXYLASE FAMILY PROTEIN (AFU_ORTHOLOGUE AFUA_6G11590)"/>
    <property type="match status" value="1"/>
</dbReference>
<accession>A0A263D8P2</accession>
<name>A0A263D8P2_9PSEU</name>
<keyword evidence="2" id="KW-1185">Reference proteome</keyword>
<dbReference type="InParanoid" id="A0A263D8P2"/>
<evidence type="ECO:0000313" key="1">
    <source>
        <dbReference type="EMBL" id="OZM73917.1"/>
    </source>
</evidence>
<dbReference type="Proteomes" id="UP000242444">
    <property type="component" value="Unassembled WGS sequence"/>
</dbReference>
<dbReference type="InterPro" id="IPR029032">
    <property type="entry name" value="AhpD-like"/>
</dbReference>
<organism evidence="1 2">
    <name type="scientific">Amycolatopsis antarctica</name>
    <dbReference type="NCBI Taxonomy" id="1854586"/>
    <lineage>
        <taxon>Bacteria</taxon>
        <taxon>Bacillati</taxon>
        <taxon>Actinomycetota</taxon>
        <taxon>Actinomycetes</taxon>
        <taxon>Pseudonocardiales</taxon>
        <taxon>Pseudonocardiaceae</taxon>
        <taxon>Amycolatopsis</taxon>
    </lineage>
</organism>
<dbReference type="SUPFAM" id="SSF69118">
    <property type="entry name" value="AhpD-like"/>
    <property type="match status" value="1"/>
</dbReference>
<dbReference type="Gene3D" id="1.20.1290.10">
    <property type="entry name" value="AhpD-like"/>
    <property type="match status" value="1"/>
</dbReference>
<proteinExistence type="predicted"/>
<protein>
    <recommendedName>
        <fullName evidence="3">Alkylhydroperoxidase</fullName>
    </recommendedName>
</protein>
<sequence>MTSGPRRTSAARSRDARGLGEDERRIFVLPGWWEAGLYDERERAALALTESMTRLSEHQDVPDEIYDAAAATFDDAQLSAVIWLITVINAWNRLAVTTRSPLPV</sequence>
<dbReference type="PANTHER" id="PTHR34846:SF10">
    <property type="entry name" value="CYTOPLASMIC PROTEIN"/>
    <property type="match status" value="1"/>
</dbReference>
<evidence type="ECO:0000313" key="2">
    <source>
        <dbReference type="Proteomes" id="UP000242444"/>
    </source>
</evidence>